<feature type="domain" description="EF-hand" evidence="19">
    <location>
        <begin position="172"/>
        <end position="207"/>
    </location>
</feature>
<dbReference type="Pfam" id="PF01699">
    <property type="entry name" value="Na_Ca_ex"/>
    <property type="match status" value="1"/>
</dbReference>
<evidence type="ECO:0000256" key="18">
    <source>
        <dbReference type="SAM" id="Phobius"/>
    </source>
</evidence>
<feature type="transmembrane region" description="Helical" evidence="18">
    <location>
        <begin position="416"/>
        <end position="436"/>
    </location>
</feature>
<comment type="similarity">
    <text evidence="2">Belongs to the Ca(2+):cation antiporter (CaCA) (TC 2.A.19) family. SLC24A subfamily.</text>
</comment>
<evidence type="ECO:0000256" key="11">
    <source>
        <dbReference type="ARBA" id="ARBA00022958"/>
    </source>
</evidence>
<keyword evidence="12 18" id="KW-1133">Transmembrane helix</keyword>
<keyword evidence="4" id="KW-0050">Antiport</keyword>
<organism evidence="20">
    <name type="scientific">Octactis speculum</name>
    <dbReference type="NCBI Taxonomy" id="3111310"/>
    <lineage>
        <taxon>Eukaryota</taxon>
        <taxon>Sar</taxon>
        <taxon>Stramenopiles</taxon>
        <taxon>Ochrophyta</taxon>
        <taxon>Dictyochophyceae</taxon>
        <taxon>Dictyochales</taxon>
        <taxon>Dictyochaceae</taxon>
        <taxon>Octactis</taxon>
    </lineage>
</organism>
<dbReference type="InterPro" id="IPR044880">
    <property type="entry name" value="NCX_ion-bd_dom_sf"/>
</dbReference>
<dbReference type="EMBL" id="HBGS01063369">
    <property type="protein sequence ID" value="CAD9496894.1"/>
    <property type="molecule type" value="Transcribed_RNA"/>
</dbReference>
<dbReference type="Gene3D" id="1.20.1420.30">
    <property type="entry name" value="NCX, central ion-binding region"/>
    <property type="match status" value="1"/>
</dbReference>
<evidence type="ECO:0000256" key="14">
    <source>
        <dbReference type="ARBA" id="ARBA00023065"/>
    </source>
</evidence>
<feature type="transmembrane region" description="Helical" evidence="18">
    <location>
        <begin position="442"/>
        <end position="463"/>
    </location>
</feature>
<dbReference type="Gene3D" id="1.10.238.10">
    <property type="entry name" value="EF-hand"/>
    <property type="match status" value="2"/>
</dbReference>
<feature type="transmembrane region" description="Helical" evidence="18">
    <location>
        <begin position="343"/>
        <end position="366"/>
    </location>
</feature>
<dbReference type="InterPro" id="IPR018247">
    <property type="entry name" value="EF_Hand_1_Ca_BS"/>
</dbReference>
<evidence type="ECO:0000256" key="7">
    <source>
        <dbReference type="ARBA" id="ARBA00022692"/>
    </source>
</evidence>
<dbReference type="InterPro" id="IPR004837">
    <property type="entry name" value="NaCa_Exmemb"/>
</dbReference>
<dbReference type="CDD" id="cd00051">
    <property type="entry name" value="EFh"/>
    <property type="match status" value="1"/>
</dbReference>
<evidence type="ECO:0000256" key="12">
    <source>
        <dbReference type="ARBA" id="ARBA00022989"/>
    </source>
</evidence>
<dbReference type="GO" id="GO:0006874">
    <property type="term" value="P:intracellular calcium ion homeostasis"/>
    <property type="evidence" value="ECO:0007669"/>
    <property type="project" value="TreeGrafter"/>
</dbReference>
<dbReference type="PROSITE" id="PS50222">
    <property type="entry name" value="EF_HAND_2"/>
    <property type="match status" value="3"/>
</dbReference>
<keyword evidence="13" id="KW-0915">Sodium</keyword>
<evidence type="ECO:0000256" key="4">
    <source>
        <dbReference type="ARBA" id="ARBA00022449"/>
    </source>
</evidence>
<dbReference type="AlphaFoldDB" id="A0A7S2MQH9"/>
<dbReference type="PROSITE" id="PS00018">
    <property type="entry name" value="EF_HAND_1"/>
    <property type="match status" value="2"/>
</dbReference>
<keyword evidence="16" id="KW-0739">Sodium transport</keyword>
<dbReference type="GO" id="GO:0008273">
    <property type="term" value="F:calcium, potassium:sodium antiporter activity"/>
    <property type="evidence" value="ECO:0007669"/>
    <property type="project" value="TreeGrafter"/>
</dbReference>
<dbReference type="GO" id="GO:0005886">
    <property type="term" value="C:plasma membrane"/>
    <property type="evidence" value="ECO:0007669"/>
    <property type="project" value="TreeGrafter"/>
</dbReference>
<sequence length="505" mass="55852">MSQNSKLENWVESKLGAKKEEAAPVNEVQEANGEKAEQGETAIAVVGAPAGRSRVVSVWDPFSDQGPELNRPSTFRAGVLTLLTSNKPLGESFGVSCVSRIKGDVNETFKELDKDNSGYIDSEELTALLAALGIPDITTAKISEFMSELDRDKDGKIDKDEFTIWYIKSESRIKAEMKRVFDKIDVDDSKSISRDEMHDLLIDLGIDPHDENKELEDYWQLAGDGGLSFEEFEKWYTNSMFFKQATDAAEGASEACQGMWANMVSQTEELSNNDISISTKLSIIFTLPITFILAVTVPDCRVPGREKWKWTTFLMAIVHIMWISYALVFFVEGICGTVKIPTFIAGLTFLAAGTSIPDLLSSIIVAQHGQGDMAVSSSIGSNIFDVAVGLPLPWLLFSAIVGCPKQFDQCENIAKPLLILIFMVFAIIGSIAASGFKMTHMLGYMMFAGYFLFMVEEIIFAYVTPLRNSVCPASSGQDWYDKLYRYSDFFTRRGCQCPSPADPGC</sequence>
<keyword evidence="10" id="KW-0769">Symport</keyword>
<evidence type="ECO:0000256" key="6">
    <source>
        <dbReference type="ARBA" id="ARBA00022568"/>
    </source>
</evidence>
<dbReference type="GO" id="GO:0005509">
    <property type="term" value="F:calcium ion binding"/>
    <property type="evidence" value="ECO:0007669"/>
    <property type="project" value="InterPro"/>
</dbReference>
<evidence type="ECO:0000256" key="10">
    <source>
        <dbReference type="ARBA" id="ARBA00022847"/>
    </source>
</evidence>
<feature type="domain" description="EF-hand" evidence="19">
    <location>
        <begin position="100"/>
        <end position="135"/>
    </location>
</feature>
<feature type="region of interest" description="Disordered" evidence="17">
    <location>
        <begin position="1"/>
        <end position="38"/>
    </location>
</feature>
<keyword evidence="9" id="KW-0106">Calcium</keyword>
<proteinExistence type="inferred from homology"/>
<protein>
    <recommendedName>
        <fullName evidence="19">EF-hand domain-containing protein</fullName>
    </recommendedName>
</protein>
<feature type="domain" description="EF-hand" evidence="19">
    <location>
        <begin position="137"/>
        <end position="171"/>
    </location>
</feature>
<comment type="subcellular location">
    <subcellularLocation>
        <location evidence="1">Membrane</location>
        <topology evidence="1">Multi-pass membrane protein</topology>
    </subcellularLocation>
</comment>
<keyword evidence="3" id="KW-0813">Transport</keyword>
<keyword evidence="15 18" id="KW-0472">Membrane</keyword>
<name>A0A7S2MQH9_9STRA</name>
<keyword evidence="7 18" id="KW-0812">Transmembrane</keyword>
<dbReference type="FunFam" id="1.20.1420.30:FF:000009">
    <property type="entry name" value="sodium/potassium/calcium exchanger 5 isoform X2"/>
    <property type="match status" value="1"/>
</dbReference>
<keyword evidence="8" id="KW-0732">Signal</keyword>
<keyword evidence="6" id="KW-0109">Calcium transport</keyword>
<feature type="transmembrane region" description="Helical" evidence="18">
    <location>
        <begin position="281"/>
        <end position="298"/>
    </location>
</feature>
<accession>A0A7S2MQH9</accession>
<gene>
    <name evidence="20" type="ORF">DSPE1174_LOCUS33035</name>
</gene>
<dbReference type="SMART" id="SM00054">
    <property type="entry name" value="EFh"/>
    <property type="match status" value="4"/>
</dbReference>
<feature type="transmembrane region" description="Helical" evidence="18">
    <location>
        <begin position="386"/>
        <end position="404"/>
    </location>
</feature>
<evidence type="ECO:0000256" key="9">
    <source>
        <dbReference type="ARBA" id="ARBA00022837"/>
    </source>
</evidence>
<evidence type="ECO:0000256" key="17">
    <source>
        <dbReference type="SAM" id="MobiDB-lite"/>
    </source>
</evidence>
<reference evidence="20" key="1">
    <citation type="submission" date="2021-01" db="EMBL/GenBank/DDBJ databases">
        <authorList>
            <person name="Corre E."/>
            <person name="Pelletier E."/>
            <person name="Niang G."/>
            <person name="Scheremetjew M."/>
            <person name="Finn R."/>
            <person name="Kale V."/>
            <person name="Holt S."/>
            <person name="Cochrane G."/>
            <person name="Meng A."/>
            <person name="Brown T."/>
            <person name="Cohen L."/>
        </authorList>
    </citation>
    <scope>NUCLEOTIDE SEQUENCE</scope>
    <source>
        <strain evidence="20">CCMP1381</strain>
    </source>
</reference>
<dbReference type="GO" id="GO:0015293">
    <property type="term" value="F:symporter activity"/>
    <property type="evidence" value="ECO:0007669"/>
    <property type="project" value="UniProtKB-KW"/>
</dbReference>
<feature type="compositionally biased region" description="Basic and acidic residues" evidence="17">
    <location>
        <begin position="9"/>
        <end position="22"/>
    </location>
</feature>
<keyword evidence="11" id="KW-0630">Potassium</keyword>
<keyword evidence="5" id="KW-0633">Potassium transport</keyword>
<evidence type="ECO:0000256" key="15">
    <source>
        <dbReference type="ARBA" id="ARBA00023136"/>
    </source>
</evidence>
<evidence type="ECO:0000256" key="13">
    <source>
        <dbReference type="ARBA" id="ARBA00023053"/>
    </source>
</evidence>
<evidence type="ECO:0000256" key="3">
    <source>
        <dbReference type="ARBA" id="ARBA00022448"/>
    </source>
</evidence>
<evidence type="ECO:0000313" key="20">
    <source>
        <dbReference type="EMBL" id="CAD9496894.1"/>
    </source>
</evidence>
<dbReference type="InterPro" id="IPR002048">
    <property type="entry name" value="EF_hand_dom"/>
</dbReference>
<keyword evidence="14" id="KW-0406">Ion transport</keyword>
<dbReference type="PRINTS" id="PR01697">
    <property type="entry name" value="PARVALBUMIN"/>
</dbReference>
<evidence type="ECO:0000256" key="2">
    <source>
        <dbReference type="ARBA" id="ARBA00005364"/>
    </source>
</evidence>
<dbReference type="GO" id="GO:0005262">
    <property type="term" value="F:calcium channel activity"/>
    <property type="evidence" value="ECO:0007669"/>
    <property type="project" value="TreeGrafter"/>
</dbReference>
<evidence type="ECO:0000256" key="5">
    <source>
        <dbReference type="ARBA" id="ARBA00022538"/>
    </source>
</evidence>
<evidence type="ECO:0000259" key="19">
    <source>
        <dbReference type="PROSITE" id="PS50222"/>
    </source>
</evidence>
<evidence type="ECO:0000256" key="16">
    <source>
        <dbReference type="ARBA" id="ARBA00023201"/>
    </source>
</evidence>
<dbReference type="InterPro" id="IPR011992">
    <property type="entry name" value="EF-hand-dom_pair"/>
</dbReference>
<dbReference type="InterPro" id="IPR004481">
    <property type="entry name" value="K/Na/Ca-exchanger"/>
</dbReference>
<dbReference type="PANTHER" id="PTHR10846:SF73">
    <property type="entry name" value="SODIUM_CALCIUM EXCHANGER MEMBRANE REGION DOMAIN-CONTAINING PROTEIN"/>
    <property type="match status" value="1"/>
</dbReference>
<dbReference type="SUPFAM" id="SSF47473">
    <property type="entry name" value="EF-hand"/>
    <property type="match status" value="1"/>
</dbReference>
<dbReference type="PANTHER" id="PTHR10846">
    <property type="entry name" value="SODIUM/POTASSIUM/CALCIUM EXCHANGER"/>
    <property type="match status" value="1"/>
</dbReference>
<feature type="transmembrane region" description="Helical" evidence="18">
    <location>
        <begin position="310"/>
        <end position="331"/>
    </location>
</feature>
<evidence type="ECO:0000256" key="8">
    <source>
        <dbReference type="ARBA" id="ARBA00022729"/>
    </source>
</evidence>
<evidence type="ECO:0000256" key="1">
    <source>
        <dbReference type="ARBA" id="ARBA00004141"/>
    </source>
</evidence>
<dbReference type="Pfam" id="PF13499">
    <property type="entry name" value="EF-hand_7"/>
    <property type="match status" value="2"/>
</dbReference>